<sequence length="155" mass="17347">MFDKDKLGHSFPPFQFELERTKIRELALAIGDSNPIYQSLEAAQAAGYSDIPLFPTAPTILSFWGNTQLWEQLKSVGINVLRILHGEEEYSYLAPINAGDILTGTTTIIDGKTRHSKDGSSMDIITTETRYTNQHQQTVLSAKTMFVVREDAPQQ</sequence>
<dbReference type="AlphaFoldDB" id="A0A401ZUE8"/>
<keyword evidence="3" id="KW-1185">Reference proteome</keyword>
<dbReference type="Gene3D" id="3.10.129.10">
    <property type="entry name" value="Hotdog Thioesterase"/>
    <property type="match status" value="1"/>
</dbReference>
<organism evidence="2 3">
    <name type="scientific">Tengunoibacter tsumagoiensis</name>
    <dbReference type="NCBI Taxonomy" id="2014871"/>
    <lineage>
        <taxon>Bacteria</taxon>
        <taxon>Bacillati</taxon>
        <taxon>Chloroflexota</taxon>
        <taxon>Ktedonobacteria</taxon>
        <taxon>Ktedonobacterales</taxon>
        <taxon>Dictyobacteraceae</taxon>
        <taxon>Tengunoibacter</taxon>
    </lineage>
</organism>
<dbReference type="PIRSF" id="PIRSF018072">
    <property type="entry name" value="UCP018072"/>
    <property type="match status" value="1"/>
</dbReference>
<dbReference type="SUPFAM" id="SSF54637">
    <property type="entry name" value="Thioesterase/thiol ester dehydrase-isomerase"/>
    <property type="match status" value="1"/>
</dbReference>
<name>A0A401ZUE8_9CHLR</name>
<dbReference type="Proteomes" id="UP000287352">
    <property type="component" value="Unassembled WGS sequence"/>
</dbReference>
<evidence type="ECO:0000313" key="2">
    <source>
        <dbReference type="EMBL" id="GCE10457.1"/>
    </source>
</evidence>
<feature type="domain" description="FAS1-like dehydratase" evidence="1">
    <location>
        <begin position="7"/>
        <end position="140"/>
    </location>
</feature>
<dbReference type="InterPro" id="IPR016709">
    <property type="entry name" value="HadA-like"/>
</dbReference>
<proteinExistence type="predicted"/>
<gene>
    <name evidence="2" type="ORF">KTT_03160</name>
</gene>
<dbReference type="RefSeq" id="WP_126578058.1">
    <property type="nucleotide sequence ID" value="NZ_BIFR01000001.1"/>
</dbReference>
<evidence type="ECO:0000259" key="1">
    <source>
        <dbReference type="Pfam" id="PF13452"/>
    </source>
</evidence>
<dbReference type="InterPro" id="IPR029069">
    <property type="entry name" value="HotDog_dom_sf"/>
</dbReference>
<protein>
    <recommendedName>
        <fullName evidence="1">FAS1-like dehydratase domain-containing protein</fullName>
    </recommendedName>
</protein>
<dbReference type="Pfam" id="PF13452">
    <property type="entry name" value="FAS1_DH_region"/>
    <property type="match status" value="1"/>
</dbReference>
<dbReference type="InterPro" id="IPR039569">
    <property type="entry name" value="FAS1-like_DH_region"/>
</dbReference>
<accession>A0A401ZUE8</accession>
<dbReference type="CDD" id="cd03441">
    <property type="entry name" value="R_hydratase_like"/>
    <property type="match status" value="1"/>
</dbReference>
<evidence type="ECO:0000313" key="3">
    <source>
        <dbReference type="Proteomes" id="UP000287352"/>
    </source>
</evidence>
<dbReference type="OrthoDB" id="160199at2"/>
<comment type="caution">
    <text evidence="2">The sequence shown here is derived from an EMBL/GenBank/DDBJ whole genome shotgun (WGS) entry which is preliminary data.</text>
</comment>
<reference evidence="3" key="1">
    <citation type="submission" date="2018-12" db="EMBL/GenBank/DDBJ databases">
        <title>Tengunoibacter tsumagoiensis gen. nov., sp. nov., Dictyobacter kobayashii sp. nov., D. alpinus sp. nov., and D. joshuensis sp. nov. and description of Dictyobacteraceae fam. nov. within the order Ktedonobacterales isolated from Tengu-no-mugimeshi.</title>
        <authorList>
            <person name="Wang C.M."/>
            <person name="Zheng Y."/>
            <person name="Sakai Y."/>
            <person name="Toyoda A."/>
            <person name="Minakuchi Y."/>
            <person name="Abe K."/>
            <person name="Yokota A."/>
            <person name="Yabe S."/>
        </authorList>
    </citation>
    <scope>NUCLEOTIDE SEQUENCE [LARGE SCALE GENOMIC DNA]</scope>
    <source>
        <strain evidence="3">Uno3</strain>
    </source>
</reference>
<dbReference type="EMBL" id="BIFR01000001">
    <property type="protein sequence ID" value="GCE10457.1"/>
    <property type="molecule type" value="Genomic_DNA"/>
</dbReference>